<organism evidence="1 2">
    <name type="scientific">Intestinicryptomonas porci</name>
    <dbReference type="NCBI Taxonomy" id="2926320"/>
    <lineage>
        <taxon>Bacteria</taxon>
        <taxon>Pseudomonadati</taxon>
        <taxon>Verrucomicrobiota</taxon>
        <taxon>Opitutia</taxon>
        <taxon>Opitutales</taxon>
        <taxon>Intestinicryptomonaceae</taxon>
        <taxon>Intestinicryptomonas</taxon>
    </lineage>
</organism>
<sequence>MTKKIKIAIISALFLAGIYSFAQQVYTYHCIRCGKILQSTNSLSPKCCGFYISKK</sequence>
<dbReference type="EMBL" id="JALBUT010000004">
    <property type="protein sequence ID" value="MDX8415462.1"/>
    <property type="molecule type" value="Genomic_DNA"/>
</dbReference>
<name>A0ABU4WFW9_9BACT</name>
<gene>
    <name evidence="1" type="ORF">MOX91_04610</name>
</gene>
<dbReference type="RefSeq" id="WP_370396910.1">
    <property type="nucleotide sequence ID" value="NZ_JALBUT010000004.1"/>
</dbReference>
<accession>A0ABU4WFW9</accession>
<dbReference type="Proteomes" id="UP001275932">
    <property type="component" value="Unassembled WGS sequence"/>
</dbReference>
<evidence type="ECO:0000313" key="2">
    <source>
        <dbReference type="Proteomes" id="UP001275932"/>
    </source>
</evidence>
<reference evidence="1 2" key="1">
    <citation type="submission" date="2022-03" db="EMBL/GenBank/DDBJ databases">
        <title>Novel taxa within the pig intestine.</title>
        <authorList>
            <person name="Wylensek D."/>
            <person name="Bishof K."/>
            <person name="Afrizal A."/>
            <person name="Clavel T."/>
        </authorList>
    </citation>
    <scope>NUCLEOTIDE SEQUENCE [LARGE SCALE GENOMIC DNA]</scope>
    <source>
        <strain evidence="1 2">CLA-KB-P66</strain>
    </source>
</reference>
<proteinExistence type="predicted"/>
<comment type="caution">
    <text evidence="1">The sequence shown here is derived from an EMBL/GenBank/DDBJ whole genome shotgun (WGS) entry which is preliminary data.</text>
</comment>
<protein>
    <submittedName>
        <fullName evidence="1">Uncharacterized protein</fullName>
    </submittedName>
</protein>
<keyword evidence="2" id="KW-1185">Reference proteome</keyword>
<evidence type="ECO:0000313" key="1">
    <source>
        <dbReference type="EMBL" id="MDX8415462.1"/>
    </source>
</evidence>